<protein>
    <submittedName>
        <fullName evidence="2">Uncharacterized protein</fullName>
    </submittedName>
</protein>
<comment type="caution">
    <text evidence="2">The sequence shown here is derived from an EMBL/GenBank/DDBJ whole genome shotgun (WGS) entry which is preliminary data.</text>
</comment>
<feature type="region of interest" description="Disordered" evidence="1">
    <location>
        <begin position="85"/>
        <end position="104"/>
    </location>
</feature>
<gene>
    <name evidence="2" type="ORF">ECRASSUSDP1_LOCUS28207</name>
</gene>
<organism evidence="2 3">
    <name type="scientific">Euplotes crassus</name>
    <dbReference type="NCBI Taxonomy" id="5936"/>
    <lineage>
        <taxon>Eukaryota</taxon>
        <taxon>Sar</taxon>
        <taxon>Alveolata</taxon>
        <taxon>Ciliophora</taxon>
        <taxon>Intramacronucleata</taxon>
        <taxon>Spirotrichea</taxon>
        <taxon>Hypotrichia</taxon>
        <taxon>Euplotida</taxon>
        <taxon>Euplotidae</taxon>
        <taxon>Moneuplotes</taxon>
    </lineage>
</organism>
<keyword evidence="3" id="KW-1185">Reference proteome</keyword>
<reference evidence="2" key="1">
    <citation type="submission" date="2023-07" db="EMBL/GenBank/DDBJ databases">
        <authorList>
            <consortium name="AG Swart"/>
            <person name="Singh M."/>
            <person name="Singh A."/>
            <person name="Seah K."/>
            <person name="Emmerich C."/>
        </authorList>
    </citation>
    <scope>NUCLEOTIDE SEQUENCE</scope>
    <source>
        <strain evidence="2">DP1</strain>
    </source>
</reference>
<accession>A0AAD2DBG1</accession>
<proteinExistence type="predicted"/>
<dbReference type="AlphaFoldDB" id="A0AAD2DBG1"/>
<evidence type="ECO:0000313" key="3">
    <source>
        <dbReference type="Proteomes" id="UP001295684"/>
    </source>
</evidence>
<sequence>MKDKIYSKLSLTGTDSRIRWINHSKVRKDKKPLIEGSDIDLTRASSKEGRVLMHSRQRPICALNLKMFMNVSSPNRPAESISQAMTSKARTPFPKDSVDKRSGSFLPDIAPKKIRVLRKNKVARAKKDCIKPEISSNVIRLKSDKIRPQAKDKLYFSSFGQEKWSSVPVDANFPPIKLSAKKHFSRNSICIKRIRRKDSKFMSKSTFKDFTNLLSTCN</sequence>
<evidence type="ECO:0000313" key="2">
    <source>
        <dbReference type="EMBL" id="CAI2386585.1"/>
    </source>
</evidence>
<evidence type="ECO:0000256" key="1">
    <source>
        <dbReference type="SAM" id="MobiDB-lite"/>
    </source>
</evidence>
<dbReference type="EMBL" id="CAMPGE010029107">
    <property type="protein sequence ID" value="CAI2386585.1"/>
    <property type="molecule type" value="Genomic_DNA"/>
</dbReference>
<name>A0AAD2DBG1_EUPCR</name>
<dbReference type="Proteomes" id="UP001295684">
    <property type="component" value="Unassembled WGS sequence"/>
</dbReference>